<dbReference type="HOGENOM" id="CLU_120910_3_3_7"/>
<dbReference type="EMBL" id="CM001488">
    <property type="protein sequence ID" value="EIM62552.1"/>
    <property type="molecule type" value="Genomic_DNA"/>
</dbReference>
<keyword evidence="2" id="KW-0966">Cell projection</keyword>
<dbReference type="RefSeq" id="WP_004071161.1">
    <property type="nucleotide sequence ID" value="NZ_CM001488.1"/>
</dbReference>
<dbReference type="STRING" id="879212.DespoDRAFT_00538"/>
<dbReference type="PANTHER" id="PTHR37166">
    <property type="entry name" value="PROTEIN FLAG"/>
    <property type="match status" value="1"/>
</dbReference>
<name>I5AZ89_9BACT</name>
<keyword evidence="3" id="KW-1185">Reference proteome</keyword>
<feature type="compositionally biased region" description="Polar residues" evidence="1">
    <location>
        <begin position="24"/>
        <end position="47"/>
    </location>
</feature>
<dbReference type="OrthoDB" id="8481134at2"/>
<dbReference type="InterPro" id="IPR005186">
    <property type="entry name" value="FlaG"/>
</dbReference>
<feature type="compositionally biased region" description="Basic and acidic residues" evidence="1">
    <location>
        <begin position="49"/>
        <end position="60"/>
    </location>
</feature>
<evidence type="ECO:0000313" key="2">
    <source>
        <dbReference type="EMBL" id="EIM62552.1"/>
    </source>
</evidence>
<feature type="region of interest" description="Disordered" evidence="1">
    <location>
        <begin position="1"/>
        <end position="71"/>
    </location>
</feature>
<dbReference type="Pfam" id="PF03646">
    <property type="entry name" value="FlaG"/>
    <property type="match status" value="1"/>
</dbReference>
<keyword evidence="2" id="KW-0282">Flagellum</keyword>
<dbReference type="PANTHER" id="PTHR37166:SF1">
    <property type="entry name" value="PROTEIN FLAG"/>
    <property type="match status" value="1"/>
</dbReference>
<dbReference type="SUPFAM" id="SSF160214">
    <property type="entry name" value="FlaG-like"/>
    <property type="match status" value="1"/>
</dbReference>
<organism evidence="2 3">
    <name type="scientific">Desulfobacter postgatei 2ac9</name>
    <dbReference type="NCBI Taxonomy" id="879212"/>
    <lineage>
        <taxon>Bacteria</taxon>
        <taxon>Pseudomonadati</taxon>
        <taxon>Thermodesulfobacteriota</taxon>
        <taxon>Desulfobacteria</taxon>
        <taxon>Desulfobacterales</taxon>
        <taxon>Desulfobacteraceae</taxon>
        <taxon>Desulfobacter</taxon>
    </lineage>
</organism>
<reference evidence="2 3" key="2">
    <citation type="submission" date="2012-02" db="EMBL/GenBank/DDBJ databases">
        <title>Improved High-Quality Draft sequence of Desulfobacter postgatei 2ac9.</title>
        <authorList>
            <consortium name="US DOE Joint Genome Institute"/>
            <person name="Lucas S."/>
            <person name="Han J."/>
            <person name="Lapidus A."/>
            <person name="Cheng J.-F."/>
            <person name="Goodwin L."/>
            <person name="Pitluck S."/>
            <person name="Peters L."/>
            <person name="Ovchinnikova G."/>
            <person name="Held B."/>
            <person name="Detter J.C."/>
            <person name="Han C."/>
            <person name="Tapia R."/>
            <person name="Land M."/>
            <person name="Hauser L."/>
            <person name="Kyrpides N."/>
            <person name="Ivanova N."/>
            <person name="Pagani I."/>
            <person name="Orellana R."/>
            <person name="Lovley D."/>
            <person name="Woyke T."/>
        </authorList>
    </citation>
    <scope>NUCLEOTIDE SEQUENCE [LARGE SCALE GENOMIC DNA]</scope>
    <source>
        <strain evidence="2 3">2ac9</strain>
    </source>
</reference>
<dbReference type="AlphaFoldDB" id="I5AZ89"/>
<keyword evidence="2" id="KW-0969">Cilium</keyword>
<dbReference type="InterPro" id="IPR035924">
    <property type="entry name" value="FlaG-like_sf"/>
</dbReference>
<dbReference type="Gene3D" id="3.30.160.170">
    <property type="entry name" value="FlaG-like"/>
    <property type="match status" value="1"/>
</dbReference>
<dbReference type="eggNOG" id="COG1334">
    <property type="taxonomic scope" value="Bacteria"/>
</dbReference>
<reference evidence="2 3" key="1">
    <citation type="submission" date="2011-09" db="EMBL/GenBank/DDBJ databases">
        <authorList>
            <consortium name="US DOE Joint Genome Institute (JGI-PGF)"/>
            <person name="Lucas S."/>
            <person name="Han J."/>
            <person name="Lapidus A."/>
            <person name="Cheng J.-F."/>
            <person name="Goodwin L."/>
            <person name="Pitluck S."/>
            <person name="Peters L."/>
            <person name="Land M.L."/>
            <person name="Hauser L."/>
            <person name="Orellana R."/>
            <person name="Lovley D."/>
            <person name="Woyke T.J."/>
        </authorList>
    </citation>
    <scope>NUCLEOTIDE SEQUENCE [LARGE SCALE GENOMIC DNA]</scope>
    <source>
        <strain evidence="2 3">2ac9</strain>
    </source>
</reference>
<feature type="compositionally biased region" description="Polar residues" evidence="1">
    <location>
        <begin position="1"/>
        <end position="11"/>
    </location>
</feature>
<evidence type="ECO:0000256" key="1">
    <source>
        <dbReference type="SAM" id="MobiDB-lite"/>
    </source>
</evidence>
<accession>I5AZ89</accession>
<evidence type="ECO:0000313" key="3">
    <source>
        <dbReference type="Proteomes" id="UP000005778"/>
    </source>
</evidence>
<gene>
    <name evidence="2" type="ORF">DespoDRAFT_00538</name>
</gene>
<protein>
    <submittedName>
        <fullName evidence="2">Flagellar protein FlaG</fullName>
    </submittedName>
</protein>
<proteinExistence type="predicted"/>
<sequence>MNVTGSSITNTDRPEPGIRGQEATAKTVSANSNTLSELKQSTSSSANIKRAESRTSEQKSETSGNQAKLTRKDVEEMVEALEAFANTVQTRLNFTIDDGTEDVVVKIMDKETDEVIKQFPAEELLELREKMQDLSGLLFSTNV</sequence>
<dbReference type="Proteomes" id="UP000005778">
    <property type="component" value="Chromosome"/>
</dbReference>